<dbReference type="Pfam" id="PF03466">
    <property type="entry name" value="LysR_substrate"/>
    <property type="match status" value="1"/>
</dbReference>
<dbReference type="STRING" id="640938.TR210_904"/>
<reference evidence="6 8" key="1">
    <citation type="submission" date="2016-02" db="EMBL/GenBank/DDBJ databases">
        <authorList>
            <person name="Wen L."/>
            <person name="He K."/>
            <person name="Yang H."/>
        </authorList>
    </citation>
    <scope>NUCLEOTIDE SEQUENCE [LARGE SCALE GENOMIC DNA]</scope>
    <source>
        <strain evidence="6">Trichococcus_R210</strain>
    </source>
</reference>
<gene>
    <name evidence="7" type="ORF">SAMN05216375_10334</name>
    <name evidence="6" type="ORF">TR210_904</name>
</gene>
<dbReference type="CDD" id="cd05466">
    <property type="entry name" value="PBP2_LTTR_substrate"/>
    <property type="match status" value="1"/>
</dbReference>
<keyword evidence="2" id="KW-0805">Transcription regulation</keyword>
<dbReference type="RefSeq" id="WP_068621994.1">
    <property type="nucleotide sequence ID" value="NZ_FJNB01000005.1"/>
</dbReference>
<accession>A0A143YKW4</accession>
<dbReference type="GO" id="GO:0003700">
    <property type="term" value="F:DNA-binding transcription factor activity"/>
    <property type="evidence" value="ECO:0007669"/>
    <property type="project" value="InterPro"/>
</dbReference>
<dbReference type="Pfam" id="PF00126">
    <property type="entry name" value="HTH_1"/>
    <property type="match status" value="1"/>
</dbReference>
<name>A0A143YKW4_9LACT</name>
<keyword evidence="4" id="KW-0804">Transcription</keyword>
<keyword evidence="9" id="KW-1185">Reference proteome</keyword>
<dbReference type="Gene3D" id="3.40.190.290">
    <property type="match status" value="1"/>
</dbReference>
<feature type="domain" description="HTH lysR-type" evidence="5">
    <location>
        <begin position="1"/>
        <end position="58"/>
    </location>
</feature>
<proteinExistence type="inferred from homology"/>
<dbReference type="InterPro" id="IPR036390">
    <property type="entry name" value="WH_DNA-bd_sf"/>
</dbReference>
<evidence type="ECO:0000259" key="5">
    <source>
        <dbReference type="PROSITE" id="PS50931"/>
    </source>
</evidence>
<evidence type="ECO:0000313" key="6">
    <source>
        <dbReference type="EMBL" id="CZQ90892.1"/>
    </source>
</evidence>
<evidence type="ECO:0000313" key="8">
    <source>
        <dbReference type="Proteomes" id="UP000076878"/>
    </source>
</evidence>
<dbReference type="Proteomes" id="UP000199280">
    <property type="component" value="Unassembled WGS sequence"/>
</dbReference>
<dbReference type="Gene3D" id="1.10.10.10">
    <property type="entry name" value="Winged helix-like DNA-binding domain superfamily/Winged helix DNA-binding domain"/>
    <property type="match status" value="1"/>
</dbReference>
<dbReference type="InterPro" id="IPR036388">
    <property type="entry name" value="WH-like_DNA-bd_sf"/>
</dbReference>
<dbReference type="SUPFAM" id="SSF46785">
    <property type="entry name" value="Winged helix' DNA-binding domain"/>
    <property type="match status" value="1"/>
</dbReference>
<keyword evidence="3 7" id="KW-0238">DNA-binding</keyword>
<organism evidence="6 8">
    <name type="scientific">Trichococcus ilyis</name>
    <dbReference type="NCBI Taxonomy" id="640938"/>
    <lineage>
        <taxon>Bacteria</taxon>
        <taxon>Bacillati</taxon>
        <taxon>Bacillota</taxon>
        <taxon>Bacilli</taxon>
        <taxon>Lactobacillales</taxon>
        <taxon>Carnobacteriaceae</taxon>
        <taxon>Trichococcus</taxon>
    </lineage>
</organism>
<evidence type="ECO:0000256" key="3">
    <source>
        <dbReference type="ARBA" id="ARBA00023125"/>
    </source>
</evidence>
<comment type="similarity">
    <text evidence="1">Belongs to the LysR transcriptional regulatory family.</text>
</comment>
<reference evidence="7 9" key="2">
    <citation type="submission" date="2016-10" db="EMBL/GenBank/DDBJ databases">
        <authorList>
            <person name="Varghese N."/>
            <person name="Submissions S."/>
        </authorList>
    </citation>
    <scope>NUCLEOTIDE SEQUENCE [LARGE SCALE GENOMIC DNA]</scope>
    <source>
        <strain evidence="7 9">DSM 22150</strain>
    </source>
</reference>
<sequence>MDLKDIEMFLVLYSEKSITKAAEKLFVSQPALTKRIKKLEDFFRTNLIVRNYNGIAFTYEGEKLVSYCKEISTTYQNLLEEMKVSKEEFSGSLAIGAAAIYAHYKLPKLVHSYLDQFPKVSLDIKTDLTARIFRMLENNEIAIGILREGYAWEDEKILLSNEPLCIAYHEKIELSELLTKKYIQYKTDPHLQYQIDHWWNERFSDRPKIGISTSSVDTSIELVRAGLGWSILPSIALDNFDGYIQELTWLSGVPFTRATWLCYKKNSLNSRAVASFVQYVEETLQNEV</sequence>
<dbReference type="PROSITE" id="PS50931">
    <property type="entry name" value="HTH_LYSR"/>
    <property type="match status" value="1"/>
</dbReference>
<dbReference type="InterPro" id="IPR005119">
    <property type="entry name" value="LysR_subst-bd"/>
</dbReference>
<dbReference type="PANTHER" id="PTHR30126">
    <property type="entry name" value="HTH-TYPE TRANSCRIPTIONAL REGULATOR"/>
    <property type="match status" value="1"/>
</dbReference>
<evidence type="ECO:0000313" key="9">
    <source>
        <dbReference type="Proteomes" id="UP000199280"/>
    </source>
</evidence>
<protein>
    <submittedName>
        <fullName evidence="7">DNA-binding transcriptional regulator, LysR family</fullName>
    </submittedName>
    <submittedName>
        <fullName evidence="6">Transcription regulator hth lysr</fullName>
    </submittedName>
</protein>
<dbReference type="GO" id="GO:0000976">
    <property type="term" value="F:transcription cis-regulatory region binding"/>
    <property type="evidence" value="ECO:0007669"/>
    <property type="project" value="TreeGrafter"/>
</dbReference>
<dbReference type="AlphaFoldDB" id="A0A143YKW4"/>
<dbReference type="PRINTS" id="PR00039">
    <property type="entry name" value="HTHLYSR"/>
</dbReference>
<dbReference type="PANTHER" id="PTHR30126:SF78">
    <property type="entry name" value="HTH LYSR-TYPE DOMAIN-CONTAINING PROTEIN"/>
    <property type="match status" value="1"/>
</dbReference>
<evidence type="ECO:0000256" key="1">
    <source>
        <dbReference type="ARBA" id="ARBA00009437"/>
    </source>
</evidence>
<dbReference type="InterPro" id="IPR000847">
    <property type="entry name" value="LysR_HTH_N"/>
</dbReference>
<dbReference type="SUPFAM" id="SSF53850">
    <property type="entry name" value="Periplasmic binding protein-like II"/>
    <property type="match status" value="1"/>
</dbReference>
<dbReference type="Proteomes" id="UP000076878">
    <property type="component" value="Unassembled WGS sequence"/>
</dbReference>
<evidence type="ECO:0000256" key="4">
    <source>
        <dbReference type="ARBA" id="ARBA00023163"/>
    </source>
</evidence>
<evidence type="ECO:0000256" key="2">
    <source>
        <dbReference type="ARBA" id="ARBA00023015"/>
    </source>
</evidence>
<dbReference type="EMBL" id="FJNB01000005">
    <property type="protein sequence ID" value="CZQ90892.1"/>
    <property type="molecule type" value="Genomic_DNA"/>
</dbReference>
<dbReference type="EMBL" id="FNYT01000003">
    <property type="protein sequence ID" value="SEI72322.1"/>
    <property type="molecule type" value="Genomic_DNA"/>
</dbReference>
<evidence type="ECO:0000313" key="7">
    <source>
        <dbReference type="EMBL" id="SEI72322.1"/>
    </source>
</evidence>